<evidence type="ECO:0000313" key="2">
    <source>
        <dbReference type="Proteomes" id="UP000299102"/>
    </source>
</evidence>
<dbReference type="OrthoDB" id="10050074at2759"/>
<gene>
    <name evidence="1" type="ORF">EVAR_101838_1</name>
</gene>
<evidence type="ECO:0000313" key="1">
    <source>
        <dbReference type="EMBL" id="GBP03499.1"/>
    </source>
</evidence>
<dbReference type="EMBL" id="BGZK01000010">
    <property type="protein sequence ID" value="GBP03499.1"/>
    <property type="molecule type" value="Genomic_DNA"/>
</dbReference>
<name>A0A4C1SMW6_EUMVA</name>
<reference evidence="1 2" key="1">
    <citation type="journal article" date="2019" name="Commun. Biol.">
        <title>The bagworm genome reveals a unique fibroin gene that provides high tensile strength.</title>
        <authorList>
            <person name="Kono N."/>
            <person name="Nakamura H."/>
            <person name="Ohtoshi R."/>
            <person name="Tomita M."/>
            <person name="Numata K."/>
            <person name="Arakawa K."/>
        </authorList>
    </citation>
    <scope>NUCLEOTIDE SEQUENCE [LARGE SCALE GENOMIC DNA]</scope>
</reference>
<keyword evidence="2" id="KW-1185">Reference proteome</keyword>
<protein>
    <submittedName>
        <fullName evidence="1">Uncharacterized protein</fullName>
    </submittedName>
</protein>
<organism evidence="1 2">
    <name type="scientific">Eumeta variegata</name>
    <name type="common">Bagworm moth</name>
    <name type="synonym">Eumeta japonica</name>
    <dbReference type="NCBI Taxonomy" id="151549"/>
    <lineage>
        <taxon>Eukaryota</taxon>
        <taxon>Metazoa</taxon>
        <taxon>Ecdysozoa</taxon>
        <taxon>Arthropoda</taxon>
        <taxon>Hexapoda</taxon>
        <taxon>Insecta</taxon>
        <taxon>Pterygota</taxon>
        <taxon>Neoptera</taxon>
        <taxon>Endopterygota</taxon>
        <taxon>Lepidoptera</taxon>
        <taxon>Glossata</taxon>
        <taxon>Ditrysia</taxon>
        <taxon>Tineoidea</taxon>
        <taxon>Psychidae</taxon>
        <taxon>Oiketicinae</taxon>
        <taxon>Eumeta</taxon>
    </lineage>
</organism>
<accession>A0A4C1SMW6</accession>
<dbReference type="AlphaFoldDB" id="A0A4C1SMW6"/>
<proteinExistence type="predicted"/>
<comment type="caution">
    <text evidence="1">The sequence shown here is derived from an EMBL/GenBank/DDBJ whole genome shotgun (WGS) entry which is preliminary data.</text>
</comment>
<dbReference type="Proteomes" id="UP000299102">
    <property type="component" value="Unassembled WGS sequence"/>
</dbReference>
<sequence>MIRQNLVLHQDLELPTISKFMKDASERSFDIASSHPNPLIVSAVSHEHRLRISSVERPRNILSGPSDAITVKVEEVIEVNNIAIDWK</sequence>